<dbReference type="EMBL" id="MFCV01000023">
    <property type="protein sequence ID" value="OGE32678.1"/>
    <property type="molecule type" value="Genomic_DNA"/>
</dbReference>
<accession>A0A1F5JVR2</accession>
<evidence type="ECO:0000313" key="1">
    <source>
        <dbReference type="EMBL" id="OGE32678.1"/>
    </source>
</evidence>
<reference evidence="1 2" key="1">
    <citation type="journal article" date="2016" name="Nat. Commun.">
        <title>Thousands of microbial genomes shed light on interconnected biogeochemical processes in an aquifer system.</title>
        <authorList>
            <person name="Anantharaman K."/>
            <person name="Brown C.T."/>
            <person name="Hug L.A."/>
            <person name="Sharon I."/>
            <person name="Castelle C.J."/>
            <person name="Probst A.J."/>
            <person name="Thomas B.C."/>
            <person name="Singh A."/>
            <person name="Wilkins M.J."/>
            <person name="Karaoz U."/>
            <person name="Brodie E.L."/>
            <person name="Williams K.H."/>
            <person name="Hubbard S.S."/>
            <person name="Banfield J.F."/>
        </authorList>
    </citation>
    <scope>NUCLEOTIDE SEQUENCE [LARGE SCALE GENOMIC DNA]</scope>
</reference>
<proteinExistence type="predicted"/>
<comment type="caution">
    <text evidence="1">The sequence shown here is derived from an EMBL/GenBank/DDBJ whole genome shotgun (WGS) entry which is preliminary data.</text>
</comment>
<dbReference type="Proteomes" id="UP000176902">
    <property type="component" value="Unassembled WGS sequence"/>
</dbReference>
<dbReference type="AlphaFoldDB" id="A0A1F5JVR2"/>
<evidence type="ECO:0000313" key="2">
    <source>
        <dbReference type="Proteomes" id="UP000176902"/>
    </source>
</evidence>
<name>A0A1F5JVR2_9BACT</name>
<sequence length="180" mass="18764">MVKILAIVFVAGILISSNIPITRSYLDGKSDVQGVTSSKNVRLVAEGSEKGFVSGRDGAVSTLSLSQDQKSGTIKASTSVGEKEVAVLPDSAIKNTLASKVMSYVTSASSKGELASTSKLVTLKEEGGVLIYQINGVKEHKLLGFIPLKSGVKASVSAENGQVIETQQSLLGRILNKVSP</sequence>
<organism evidence="1 2">
    <name type="scientific">Candidatus Daviesbacteria bacterium RIFCSPHIGHO2_02_FULL_36_13</name>
    <dbReference type="NCBI Taxonomy" id="1797768"/>
    <lineage>
        <taxon>Bacteria</taxon>
        <taxon>Candidatus Daviesiibacteriota</taxon>
    </lineage>
</organism>
<gene>
    <name evidence="1" type="ORF">A3C59_03760</name>
</gene>
<protein>
    <submittedName>
        <fullName evidence="1">Uncharacterized protein</fullName>
    </submittedName>
</protein>